<protein>
    <submittedName>
        <fullName evidence="1">Uncharacterized protein</fullName>
    </submittedName>
</protein>
<name>A0A6G0TZP9_APHGL</name>
<keyword evidence="2" id="KW-1185">Reference proteome</keyword>
<accession>A0A6G0TZP9</accession>
<comment type="caution">
    <text evidence="1">The sequence shown here is derived from an EMBL/GenBank/DDBJ whole genome shotgun (WGS) entry which is preliminary data.</text>
</comment>
<dbReference type="Proteomes" id="UP000475862">
    <property type="component" value="Unassembled WGS sequence"/>
</dbReference>
<gene>
    <name evidence="1" type="ORF">AGLY_003465</name>
</gene>
<evidence type="ECO:0000313" key="2">
    <source>
        <dbReference type="Proteomes" id="UP000475862"/>
    </source>
</evidence>
<organism evidence="1 2">
    <name type="scientific">Aphis glycines</name>
    <name type="common">Soybean aphid</name>
    <dbReference type="NCBI Taxonomy" id="307491"/>
    <lineage>
        <taxon>Eukaryota</taxon>
        <taxon>Metazoa</taxon>
        <taxon>Ecdysozoa</taxon>
        <taxon>Arthropoda</taxon>
        <taxon>Hexapoda</taxon>
        <taxon>Insecta</taxon>
        <taxon>Pterygota</taxon>
        <taxon>Neoptera</taxon>
        <taxon>Paraneoptera</taxon>
        <taxon>Hemiptera</taxon>
        <taxon>Sternorrhyncha</taxon>
        <taxon>Aphidomorpha</taxon>
        <taxon>Aphidoidea</taxon>
        <taxon>Aphididae</taxon>
        <taxon>Aphidini</taxon>
        <taxon>Aphis</taxon>
        <taxon>Aphis</taxon>
    </lineage>
</organism>
<dbReference type="EMBL" id="VYZN01000011">
    <property type="protein sequence ID" value="KAE9542338.1"/>
    <property type="molecule type" value="Genomic_DNA"/>
</dbReference>
<dbReference type="AlphaFoldDB" id="A0A6G0TZP9"/>
<proteinExistence type="predicted"/>
<reference evidence="1 2" key="1">
    <citation type="submission" date="2019-08" db="EMBL/GenBank/DDBJ databases">
        <title>The genome of the soybean aphid Biotype 1, its phylome, world population structure and adaptation to the North American continent.</title>
        <authorList>
            <person name="Giordano R."/>
            <person name="Donthu R.K."/>
            <person name="Hernandez A.G."/>
            <person name="Wright C.L."/>
            <person name="Zimin A.V."/>
        </authorList>
    </citation>
    <scope>NUCLEOTIDE SEQUENCE [LARGE SCALE GENOMIC DNA]</scope>
    <source>
        <tissue evidence="1">Whole aphids</tissue>
    </source>
</reference>
<evidence type="ECO:0000313" key="1">
    <source>
        <dbReference type="EMBL" id="KAE9542338.1"/>
    </source>
</evidence>
<sequence length="307" mass="35694">MLYPHVLSPSYTHTTYQIFVHQFQKYAVSFDIRVLLITGFKCIADFPNFRPSEKQTLVTFLFSLQKHDNKFEKKNIKIATTKKNIISIDNRQAKGVSSLHIVFTLTDTNSLHHEDYYINYNYPIRTEEPSNSLCNNTSVSELRLTNISLNVSPTKPALFDYIKQLPIKTKISSKHKNVYQKKLNKFVLGPDHFALIKQNQLYGYNLFNEEKYYVPLLKLHNVNSYYHDYLISAMEYGLLNTNIVLLKCSIYFIHLATNFQYTGGEKQENIRIVYHILRVASSISKKKKLNYANLNIKRGGLAIAKTM</sequence>